<dbReference type="KEGG" id="hakz:J0X25_15150"/>
<accession>A0A8A2VE69</accession>
<dbReference type="RefSeq" id="WP_207288324.1">
    <property type="nucleotide sequence ID" value="NZ_CP071462.1"/>
</dbReference>
<evidence type="ECO:0000313" key="3">
    <source>
        <dbReference type="Proteomes" id="UP000663203"/>
    </source>
</evidence>
<protein>
    <submittedName>
        <fullName evidence="2">Rubrerythrin-like domain-containing protein</fullName>
    </submittedName>
</protein>
<dbReference type="GeneID" id="63188669"/>
<gene>
    <name evidence="2" type="ORF">J0X25_15150</name>
</gene>
<dbReference type="AlphaFoldDB" id="A0A8A2VE69"/>
<reference evidence="2 3" key="1">
    <citation type="submission" date="2021-03" db="EMBL/GenBank/DDBJ databases">
        <title>Haloterrigena longa sp. nov. and Haloterrigena limicola sp. nov., extremely halophilic archaea isolated from a salt lake.</title>
        <authorList>
            <person name="Henglin C."/>
        </authorList>
    </citation>
    <scope>NUCLEOTIDE SEQUENCE [LARGE SCALE GENOMIC DNA]</scope>
    <source>
        <strain evidence="2 3">KZCA68</strain>
    </source>
</reference>
<dbReference type="EMBL" id="CP071462">
    <property type="protein sequence ID" value="QSW98714.1"/>
    <property type="molecule type" value="Genomic_DNA"/>
</dbReference>
<name>A0A8A2VE69_9EURY</name>
<evidence type="ECO:0000313" key="2">
    <source>
        <dbReference type="EMBL" id="QSW98714.1"/>
    </source>
</evidence>
<dbReference type="NCBIfam" id="NF033497">
    <property type="entry name" value="rubre_like_arch"/>
    <property type="match status" value="1"/>
</dbReference>
<evidence type="ECO:0000259" key="1">
    <source>
        <dbReference type="Pfam" id="PF23455"/>
    </source>
</evidence>
<dbReference type="InterPro" id="IPR055553">
    <property type="entry name" value="DUF7129"/>
</dbReference>
<feature type="domain" description="DUF7129" evidence="1">
    <location>
        <begin position="9"/>
        <end position="45"/>
    </location>
</feature>
<sequence>MVHPAPDVPDRSYYECCECGYREVTDSLESCPDCDGRTRNIAVPRA</sequence>
<keyword evidence="3" id="KW-1185">Reference proteome</keyword>
<dbReference type="Pfam" id="PF23455">
    <property type="entry name" value="DUF7129"/>
    <property type="match status" value="1"/>
</dbReference>
<organism evidence="2 3">
    <name type="scientific">Haloterrigena alkaliphila</name>
    <dbReference type="NCBI Taxonomy" id="2816475"/>
    <lineage>
        <taxon>Archaea</taxon>
        <taxon>Methanobacteriati</taxon>
        <taxon>Methanobacteriota</taxon>
        <taxon>Stenosarchaea group</taxon>
        <taxon>Halobacteria</taxon>
        <taxon>Halobacteriales</taxon>
        <taxon>Natrialbaceae</taxon>
        <taxon>Haloterrigena</taxon>
    </lineage>
</organism>
<proteinExistence type="predicted"/>
<dbReference type="Proteomes" id="UP000663203">
    <property type="component" value="Chromosome"/>
</dbReference>